<proteinExistence type="predicted"/>
<name>A0A0A8YZI5_ARUDO</name>
<dbReference type="AlphaFoldDB" id="A0A0A8YZI5"/>
<reference evidence="1" key="1">
    <citation type="submission" date="2014-09" db="EMBL/GenBank/DDBJ databases">
        <authorList>
            <person name="Magalhaes I.L.F."/>
            <person name="Oliveira U."/>
            <person name="Santos F.R."/>
            <person name="Vidigal T.H.D.A."/>
            <person name="Brescovit A.D."/>
            <person name="Santos A.J."/>
        </authorList>
    </citation>
    <scope>NUCLEOTIDE SEQUENCE</scope>
    <source>
        <tissue evidence="1">Shoot tissue taken approximately 20 cm above the soil surface</tissue>
    </source>
</reference>
<sequence length="60" mass="6439">MPSQSSRSSSIPTPLVSTVSFSIASWSLWGLLGQSLVLSPTGKAQASRRQSRQYFSPPVT</sequence>
<dbReference type="EMBL" id="GBRH01267995">
    <property type="protein sequence ID" value="JAD29900.1"/>
    <property type="molecule type" value="Transcribed_RNA"/>
</dbReference>
<reference evidence="1" key="2">
    <citation type="journal article" date="2015" name="Data Brief">
        <title>Shoot transcriptome of the giant reed, Arundo donax.</title>
        <authorList>
            <person name="Barrero R.A."/>
            <person name="Guerrero F.D."/>
            <person name="Moolhuijzen P."/>
            <person name="Goolsby J.A."/>
            <person name="Tidwell J."/>
            <person name="Bellgard S.E."/>
            <person name="Bellgard M.I."/>
        </authorList>
    </citation>
    <scope>NUCLEOTIDE SEQUENCE</scope>
    <source>
        <tissue evidence="1">Shoot tissue taken approximately 20 cm above the soil surface</tissue>
    </source>
</reference>
<evidence type="ECO:0000313" key="1">
    <source>
        <dbReference type="EMBL" id="JAD29900.1"/>
    </source>
</evidence>
<accession>A0A0A8YZI5</accession>
<protein>
    <submittedName>
        <fullName evidence="1">Uncharacterized protein</fullName>
    </submittedName>
</protein>
<organism evidence="1">
    <name type="scientific">Arundo donax</name>
    <name type="common">Giant reed</name>
    <name type="synonym">Donax arundinaceus</name>
    <dbReference type="NCBI Taxonomy" id="35708"/>
    <lineage>
        <taxon>Eukaryota</taxon>
        <taxon>Viridiplantae</taxon>
        <taxon>Streptophyta</taxon>
        <taxon>Embryophyta</taxon>
        <taxon>Tracheophyta</taxon>
        <taxon>Spermatophyta</taxon>
        <taxon>Magnoliopsida</taxon>
        <taxon>Liliopsida</taxon>
        <taxon>Poales</taxon>
        <taxon>Poaceae</taxon>
        <taxon>PACMAD clade</taxon>
        <taxon>Arundinoideae</taxon>
        <taxon>Arundineae</taxon>
        <taxon>Arundo</taxon>
    </lineage>
</organism>